<proteinExistence type="predicted"/>
<dbReference type="PRINTS" id="PR00411">
    <property type="entry name" value="PNDRDTASEI"/>
</dbReference>
<dbReference type="PRINTS" id="PR00368">
    <property type="entry name" value="FADPNR"/>
</dbReference>
<dbReference type="Pfam" id="PF22780">
    <property type="entry name" value="HI0933_like_1st"/>
    <property type="match status" value="1"/>
</dbReference>
<dbReference type="Proteomes" id="UP001589688">
    <property type="component" value="Unassembled WGS sequence"/>
</dbReference>
<evidence type="ECO:0000256" key="1">
    <source>
        <dbReference type="ARBA" id="ARBA00001974"/>
    </source>
</evidence>
<dbReference type="InterPro" id="IPR036188">
    <property type="entry name" value="FAD/NAD-bd_sf"/>
</dbReference>
<evidence type="ECO:0000256" key="3">
    <source>
        <dbReference type="ARBA" id="ARBA00022827"/>
    </source>
</evidence>
<dbReference type="RefSeq" id="WP_027953110.1">
    <property type="nucleotide sequence ID" value="NZ_JBHLZF010000002.1"/>
</dbReference>
<keyword evidence="3" id="KW-0274">FAD</keyword>
<evidence type="ECO:0000259" key="5">
    <source>
        <dbReference type="Pfam" id="PF22780"/>
    </source>
</evidence>
<sequence length="413" mass="45075">MGNPTTDIAVVGGGAAGFFAAIAARRANAAARVTLFERAAKVLAKVEVTGGGRCNLTNSFAGITDLSQAYPRGHKLMKRLFKTFDHEDTCRWFEENGVPLVTQPDECVFPRAQDAHAVMDCLMRQAARLGVTVCCHSCLTDMQSMPDGRLELFFQNGTRRVFHRVIVTTGGSPHARGLYYLKCMGHRVESPVPSLFTFNICDRSFRDLMGTVVDPVEVSIPGTKLRARGALLVTHWGASGPAILKLSSYAARWLAEHDYRAPLAVCWTARLVRQEVEETLAGIVAANPRKQLGSLRPFGLPSRLWLYLIGKMGLEPTKPWGETGRKTLNRMLEMLVNDQYTIAGKGSYRDEFVTCGGVSLKSIDPNTLQSRVCPGLYFAGEVLDVDAITGGFNLQAAWTTGYVAGQMAAGIKP</sequence>
<dbReference type="EMBL" id="JBHLZF010000002">
    <property type="protein sequence ID" value="MFB9898403.1"/>
    <property type="molecule type" value="Genomic_DNA"/>
</dbReference>
<gene>
    <name evidence="6" type="ORF">ACFFK8_11505</name>
</gene>
<dbReference type="InterPro" id="IPR055178">
    <property type="entry name" value="RsdA/BaiN/AoA(So)-like_dom"/>
</dbReference>
<dbReference type="NCBIfam" id="TIGR00275">
    <property type="entry name" value="aminoacetone oxidase family FAD-binding enzyme"/>
    <property type="match status" value="1"/>
</dbReference>
<evidence type="ECO:0000313" key="7">
    <source>
        <dbReference type="Proteomes" id="UP001589688"/>
    </source>
</evidence>
<comment type="cofactor">
    <cofactor evidence="1">
        <name>FAD</name>
        <dbReference type="ChEBI" id="CHEBI:57692"/>
    </cofactor>
</comment>
<evidence type="ECO:0000256" key="2">
    <source>
        <dbReference type="ARBA" id="ARBA00022630"/>
    </source>
</evidence>
<organism evidence="6 7">
    <name type="scientific">Hallella seregens ATCC 51272</name>
    <dbReference type="NCBI Taxonomy" id="1336250"/>
    <lineage>
        <taxon>Bacteria</taxon>
        <taxon>Pseudomonadati</taxon>
        <taxon>Bacteroidota</taxon>
        <taxon>Bacteroidia</taxon>
        <taxon>Bacteroidales</taxon>
        <taxon>Prevotellaceae</taxon>
        <taxon>Hallella</taxon>
    </lineage>
</organism>
<keyword evidence="7" id="KW-1185">Reference proteome</keyword>
<evidence type="ECO:0000259" key="4">
    <source>
        <dbReference type="Pfam" id="PF03486"/>
    </source>
</evidence>
<dbReference type="PANTHER" id="PTHR42887">
    <property type="entry name" value="OS12G0638800 PROTEIN"/>
    <property type="match status" value="1"/>
</dbReference>
<dbReference type="InterPro" id="IPR023166">
    <property type="entry name" value="BaiN-like_dom_sf"/>
</dbReference>
<dbReference type="Gene3D" id="2.40.30.10">
    <property type="entry name" value="Translation factors"/>
    <property type="match status" value="1"/>
</dbReference>
<dbReference type="InterPro" id="IPR057661">
    <property type="entry name" value="RsdA/BaiN/AoA(So)_Rossmann"/>
</dbReference>
<keyword evidence="2" id="KW-0285">Flavoprotein</keyword>
<dbReference type="InterPro" id="IPR004792">
    <property type="entry name" value="BaiN-like"/>
</dbReference>
<feature type="domain" description="RsdA/BaiN/AoA(So)-like insert" evidence="5">
    <location>
        <begin position="192"/>
        <end position="353"/>
    </location>
</feature>
<name>A0ABV5ZLZ4_9BACT</name>
<reference evidence="6 7" key="1">
    <citation type="submission" date="2024-09" db="EMBL/GenBank/DDBJ databases">
        <authorList>
            <person name="Sun Q."/>
            <person name="Mori K."/>
        </authorList>
    </citation>
    <scope>NUCLEOTIDE SEQUENCE [LARGE SCALE GENOMIC DNA]</scope>
    <source>
        <strain evidence="6 7">ATCC 51272</strain>
    </source>
</reference>
<dbReference type="SUPFAM" id="SSF51905">
    <property type="entry name" value="FAD/NAD(P)-binding domain"/>
    <property type="match status" value="1"/>
</dbReference>
<feature type="domain" description="RsdA/BaiN/AoA(So)-like Rossmann fold-like" evidence="4">
    <location>
        <begin position="7"/>
        <end position="406"/>
    </location>
</feature>
<dbReference type="Gene3D" id="1.10.8.260">
    <property type="entry name" value="HI0933 insert domain-like"/>
    <property type="match status" value="1"/>
</dbReference>
<dbReference type="Pfam" id="PF03486">
    <property type="entry name" value="HI0933_like"/>
    <property type="match status" value="1"/>
</dbReference>
<protein>
    <submittedName>
        <fullName evidence="6">NAD(P)/FAD-dependent oxidoreductase</fullName>
    </submittedName>
</protein>
<evidence type="ECO:0000313" key="6">
    <source>
        <dbReference type="EMBL" id="MFB9898403.1"/>
    </source>
</evidence>
<dbReference type="Gene3D" id="3.50.50.60">
    <property type="entry name" value="FAD/NAD(P)-binding domain"/>
    <property type="match status" value="1"/>
</dbReference>
<dbReference type="PANTHER" id="PTHR42887:SF2">
    <property type="entry name" value="OS12G0638800 PROTEIN"/>
    <property type="match status" value="1"/>
</dbReference>
<dbReference type="SUPFAM" id="SSF160996">
    <property type="entry name" value="HI0933 insert domain-like"/>
    <property type="match status" value="1"/>
</dbReference>
<accession>A0ABV5ZLZ4</accession>
<comment type="caution">
    <text evidence="6">The sequence shown here is derived from an EMBL/GenBank/DDBJ whole genome shotgun (WGS) entry which is preliminary data.</text>
</comment>